<dbReference type="InterPro" id="IPR056138">
    <property type="entry name" value="DUF7721"/>
</dbReference>
<dbReference type="PANTHER" id="PTHR39477">
    <property type="entry name" value="CHROMOSOME 8, WHOLE GENOME SHOTGUN SEQUENCE"/>
    <property type="match status" value="1"/>
</dbReference>
<dbReference type="PANTHER" id="PTHR39477:SF1">
    <property type="entry name" value="BETA-FLANKING PROTEIN"/>
    <property type="match status" value="1"/>
</dbReference>
<keyword evidence="4" id="KW-1185">Reference proteome</keyword>
<dbReference type="Proteomes" id="UP000188318">
    <property type="component" value="Unassembled WGS sequence"/>
</dbReference>
<evidence type="ECO:0000313" key="3">
    <source>
        <dbReference type="EMBL" id="OOF90524.1"/>
    </source>
</evidence>
<feature type="compositionally biased region" description="Gly residues" evidence="1">
    <location>
        <begin position="65"/>
        <end position="74"/>
    </location>
</feature>
<evidence type="ECO:0000259" key="2">
    <source>
        <dbReference type="Pfam" id="PF24845"/>
    </source>
</evidence>
<reference evidence="4" key="1">
    <citation type="journal article" date="2017" name="Genome Biol.">
        <title>Comparative genomics reveals high biological diversity and specific adaptations in the industrially and medically important fungal genus Aspergillus.</title>
        <authorList>
            <person name="de Vries R.P."/>
            <person name="Riley R."/>
            <person name="Wiebenga A."/>
            <person name="Aguilar-Osorio G."/>
            <person name="Amillis S."/>
            <person name="Uchima C.A."/>
            <person name="Anderluh G."/>
            <person name="Asadollahi M."/>
            <person name="Askin M."/>
            <person name="Barry K."/>
            <person name="Battaglia E."/>
            <person name="Bayram O."/>
            <person name="Benocci T."/>
            <person name="Braus-Stromeyer S.A."/>
            <person name="Caldana C."/>
            <person name="Canovas D."/>
            <person name="Cerqueira G.C."/>
            <person name="Chen F."/>
            <person name="Chen W."/>
            <person name="Choi C."/>
            <person name="Clum A."/>
            <person name="Dos Santos R.A."/>
            <person name="Damasio A.R."/>
            <person name="Diallinas G."/>
            <person name="Emri T."/>
            <person name="Fekete E."/>
            <person name="Flipphi M."/>
            <person name="Freyberg S."/>
            <person name="Gallo A."/>
            <person name="Gournas C."/>
            <person name="Habgood R."/>
            <person name="Hainaut M."/>
            <person name="Harispe M.L."/>
            <person name="Henrissat B."/>
            <person name="Hilden K.S."/>
            <person name="Hope R."/>
            <person name="Hossain A."/>
            <person name="Karabika E."/>
            <person name="Karaffa L."/>
            <person name="Karanyi Z."/>
            <person name="Krasevec N."/>
            <person name="Kuo A."/>
            <person name="Kusch H."/>
            <person name="LaButti K."/>
            <person name="Lagendijk E.L."/>
            <person name="Lapidus A."/>
            <person name="Levasseur A."/>
            <person name="Lindquist E."/>
            <person name="Lipzen A."/>
            <person name="Logrieco A.F."/>
            <person name="MacCabe A."/>
            <person name="Maekelae M.R."/>
            <person name="Malavazi I."/>
            <person name="Melin P."/>
            <person name="Meyer V."/>
            <person name="Mielnichuk N."/>
            <person name="Miskei M."/>
            <person name="Molnar A.P."/>
            <person name="Mule G."/>
            <person name="Ngan C.Y."/>
            <person name="Orejas M."/>
            <person name="Orosz E."/>
            <person name="Ouedraogo J.P."/>
            <person name="Overkamp K.M."/>
            <person name="Park H.-S."/>
            <person name="Perrone G."/>
            <person name="Piumi F."/>
            <person name="Punt P.J."/>
            <person name="Ram A.F."/>
            <person name="Ramon A."/>
            <person name="Rauscher S."/>
            <person name="Record E."/>
            <person name="Riano-Pachon D.M."/>
            <person name="Robert V."/>
            <person name="Roehrig J."/>
            <person name="Ruller R."/>
            <person name="Salamov A."/>
            <person name="Salih N.S."/>
            <person name="Samson R.A."/>
            <person name="Sandor E."/>
            <person name="Sanguinetti M."/>
            <person name="Schuetze T."/>
            <person name="Sepcic K."/>
            <person name="Shelest E."/>
            <person name="Sherlock G."/>
            <person name="Sophianopoulou V."/>
            <person name="Squina F.M."/>
            <person name="Sun H."/>
            <person name="Susca A."/>
            <person name="Todd R.B."/>
            <person name="Tsang A."/>
            <person name="Unkles S.E."/>
            <person name="van de Wiele N."/>
            <person name="van Rossen-Uffink D."/>
            <person name="Oliveira J.V."/>
            <person name="Vesth T.C."/>
            <person name="Visser J."/>
            <person name="Yu J.-H."/>
            <person name="Zhou M."/>
            <person name="Andersen M.R."/>
            <person name="Archer D.B."/>
            <person name="Baker S.E."/>
            <person name="Benoit I."/>
            <person name="Brakhage A.A."/>
            <person name="Braus G.H."/>
            <person name="Fischer R."/>
            <person name="Frisvad J.C."/>
            <person name="Goldman G.H."/>
            <person name="Houbraken J."/>
            <person name="Oakley B."/>
            <person name="Pocsi I."/>
            <person name="Scazzocchio C."/>
            <person name="Seiboth B."/>
            <person name="vanKuyk P.A."/>
            <person name="Wortman J."/>
            <person name="Dyer P.S."/>
            <person name="Grigoriev I.V."/>
        </authorList>
    </citation>
    <scope>NUCLEOTIDE SEQUENCE [LARGE SCALE GENOMIC DNA]</scope>
    <source>
        <strain evidence="4">ITEM 5010</strain>
    </source>
</reference>
<gene>
    <name evidence="3" type="ORF">ASPCADRAFT_10551</name>
</gene>
<feature type="compositionally biased region" description="Polar residues" evidence="1">
    <location>
        <begin position="1"/>
        <end position="11"/>
    </location>
</feature>
<dbReference type="EMBL" id="KV907517">
    <property type="protein sequence ID" value="OOF90524.1"/>
    <property type="molecule type" value="Genomic_DNA"/>
</dbReference>
<accession>A0A1R3R7Q3</accession>
<dbReference type="VEuPathDB" id="FungiDB:ASPCADRAFT_10551"/>
<sequence>MSFSNLISSAIEQGLSGGGNNSNYDPEFSSAHSHAQSHHASYNQGGYGNQGGYSDDQGRDSYPSQGGGGGGSGSGSSSDLFSTALSFLSSRKSQYEEQPDVDEEHMVQSHQALYNNQDEGQQHDSKSLGAGAAMQALKMFTSGSGGSSGDKNEFIGMAMAQASKLWDQKSGSGSVAGDKQSAINSAAEMAFKMYMKSQGSGSSGTGGPAGLMSLASKFL</sequence>
<feature type="compositionally biased region" description="Low complexity" evidence="1">
    <location>
        <begin position="29"/>
        <end position="44"/>
    </location>
</feature>
<feature type="region of interest" description="Disordered" evidence="1">
    <location>
        <begin position="1"/>
        <end position="78"/>
    </location>
</feature>
<dbReference type="Pfam" id="PF24845">
    <property type="entry name" value="DUF7721"/>
    <property type="match status" value="1"/>
</dbReference>
<feature type="domain" description="DUF7721" evidence="2">
    <location>
        <begin position="72"/>
        <end position="145"/>
    </location>
</feature>
<protein>
    <recommendedName>
        <fullName evidence="2">DUF7721 domain-containing protein</fullName>
    </recommendedName>
</protein>
<dbReference type="OMA" id="KFTQGET"/>
<evidence type="ECO:0000313" key="4">
    <source>
        <dbReference type="Proteomes" id="UP000188318"/>
    </source>
</evidence>
<evidence type="ECO:0000256" key="1">
    <source>
        <dbReference type="SAM" id="MobiDB-lite"/>
    </source>
</evidence>
<organism evidence="3 4">
    <name type="scientific">Aspergillus carbonarius (strain ITEM 5010)</name>
    <dbReference type="NCBI Taxonomy" id="602072"/>
    <lineage>
        <taxon>Eukaryota</taxon>
        <taxon>Fungi</taxon>
        <taxon>Dikarya</taxon>
        <taxon>Ascomycota</taxon>
        <taxon>Pezizomycotina</taxon>
        <taxon>Eurotiomycetes</taxon>
        <taxon>Eurotiomycetidae</taxon>
        <taxon>Eurotiales</taxon>
        <taxon>Aspergillaceae</taxon>
        <taxon>Aspergillus</taxon>
        <taxon>Aspergillus subgen. Circumdati</taxon>
    </lineage>
</organism>
<dbReference type="AlphaFoldDB" id="A0A1R3R7Q3"/>
<proteinExistence type="predicted"/>
<name>A0A1R3R7Q3_ASPC5</name>